<comment type="caution">
    <text evidence="1">The sequence shown here is derived from an EMBL/GenBank/DDBJ whole genome shotgun (WGS) entry which is preliminary data.</text>
</comment>
<gene>
    <name evidence="1" type="ORF">QR98_0079530</name>
</gene>
<evidence type="ECO:0000313" key="1">
    <source>
        <dbReference type="EMBL" id="KPM09418.1"/>
    </source>
</evidence>
<sequence length="100" mass="11968">MITYIKIFLKQFYIILILCIAIVILEAYYMTFYVDQELSVQIALIVGITILVLAIIYLSVMFGRIEEETKILSGKLYRYFNIKNFYYWLDYNQINKVLNL</sequence>
<dbReference type="AlphaFoldDB" id="A0A132AEK0"/>
<dbReference type="EMBL" id="JXLN01013532">
    <property type="protein sequence ID" value="KPM09418.1"/>
    <property type="molecule type" value="Genomic_DNA"/>
</dbReference>
<protein>
    <submittedName>
        <fullName evidence="1">Uncharacterized protein</fullName>
    </submittedName>
</protein>
<dbReference type="OrthoDB" id="6474893at2759"/>
<dbReference type="VEuPathDB" id="VectorBase:SSCA007747"/>
<accession>A0A132AEK0</accession>
<evidence type="ECO:0000313" key="2">
    <source>
        <dbReference type="Proteomes" id="UP000616769"/>
    </source>
</evidence>
<proteinExistence type="predicted"/>
<reference evidence="1 2" key="1">
    <citation type="journal article" date="2015" name="Parasit. Vectors">
        <title>Draft genome of the scabies mite.</title>
        <authorList>
            <person name="Rider S.D.Jr."/>
            <person name="Morgan M.S."/>
            <person name="Arlian L.G."/>
        </authorList>
    </citation>
    <scope>NUCLEOTIDE SEQUENCE [LARGE SCALE GENOMIC DNA]</scope>
    <source>
        <strain evidence="1">Arlian Lab</strain>
    </source>
</reference>
<name>A0A132AEK0_SARSC</name>
<dbReference type="Proteomes" id="UP000616769">
    <property type="component" value="Unassembled WGS sequence"/>
</dbReference>
<organism evidence="1 2">
    <name type="scientific">Sarcoptes scabiei</name>
    <name type="common">Itch mite</name>
    <name type="synonym">Acarus scabiei</name>
    <dbReference type="NCBI Taxonomy" id="52283"/>
    <lineage>
        <taxon>Eukaryota</taxon>
        <taxon>Metazoa</taxon>
        <taxon>Ecdysozoa</taxon>
        <taxon>Arthropoda</taxon>
        <taxon>Chelicerata</taxon>
        <taxon>Arachnida</taxon>
        <taxon>Acari</taxon>
        <taxon>Acariformes</taxon>
        <taxon>Sarcoptiformes</taxon>
        <taxon>Astigmata</taxon>
        <taxon>Psoroptidia</taxon>
        <taxon>Sarcoptoidea</taxon>
        <taxon>Sarcoptidae</taxon>
        <taxon>Sarcoptinae</taxon>
        <taxon>Sarcoptes</taxon>
    </lineage>
</organism>